<dbReference type="EMBL" id="JBHSDH010000010">
    <property type="protein sequence ID" value="MFC4291222.1"/>
    <property type="molecule type" value="Genomic_DNA"/>
</dbReference>
<dbReference type="RefSeq" id="WP_381420842.1">
    <property type="nucleotide sequence ID" value="NZ_JBHSDH010000010.1"/>
</dbReference>
<proteinExistence type="predicted"/>
<comment type="caution">
    <text evidence="2">The sequence shown here is derived from an EMBL/GenBank/DDBJ whole genome shotgun (WGS) entry which is preliminary data.</text>
</comment>
<evidence type="ECO:0000313" key="2">
    <source>
        <dbReference type="EMBL" id="MFC4291222.1"/>
    </source>
</evidence>
<evidence type="ECO:0000256" key="1">
    <source>
        <dbReference type="SAM" id="SignalP"/>
    </source>
</evidence>
<accession>A0ABV8RCZ5</accession>
<name>A0ABV8RCZ5_9SPHN</name>
<keyword evidence="3" id="KW-1185">Reference proteome</keyword>
<evidence type="ECO:0000313" key="3">
    <source>
        <dbReference type="Proteomes" id="UP001595887"/>
    </source>
</evidence>
<dbReference type="SUPFAM" id="SSF56935">
    <property type="entry name" value="Porins"/>
    <property type="match status" value="1"/>
</dbReference>
<organism evidence="2 3">
    <name type="scientific">Sphingorhabdus arenilitoris</name>
    <dbReference type="NCBI Taxonomy" id="1490041"/>
    <lineage>
        <taxon>Bacteria</taxon>
        <taxon>Pseudomonadati</taxon>
        <taxon>Pseudomonadota</taxon>
        <taxon>Alphaproteobacteria</taxon>
        <taxon>Sphingomonadales</taxon>
        <taxon>Sphingomonadaceae</taxon>
        <taxon>Sphingorhabdus</taxon>
    </lineage>
</organism>
<reference evidence="3" key="1">
    <citation type="journal article" date="2019" name="Int. J. Syst. Evol. Microbiol.">
        <title>The Global Catalogue of Microorganisms (GCM) 10K type strain sequencing project: providing services to taxonomists for standard genome sequencing and annotation.</title>
        <authorList>
            <consortium name="The Broad Institute Genomics Platform"/>
            <consortium name="The Broad Institute Genome Sequencing Center for Infectious Disease"/>
            <person name="Wu L."/>
            <person name="Ma J."/>
        </authorList>
    </citation>
    <scope>NUCLEOTIDE SEQUENCE [LARGE SCALE GENOMIC DNA]</scope>
    <source>
        <strain evidence="3">CECT 8531</strain>
    </source>
</reference>
<sequence length="1230" mass="130812">MKNIQDTKSMIKSAQNSWAVRSSLAAAMAVSLPAAVHAEDDANSTIGAAIAAETAIVSQQPEIIFIPGTGTALVQNAVQPVRASASPIAIAVATAPAVSASASALTPDAAASEGKPAAPVQADEFNIQFRADTLIVQPVLNVGLMDSERTAAAGQTVSFLGYSNYPAFIEKGELRIFRATQSPDGEPLAVIPVDQNGTAPWQVPDNGPSALFYVYRVYAKDGKFDETAAQELTIVDKAVADTMAKKLVTRPNFGKIDEAARRTIDLSGIMATVTGTADPDSDIVRVSGQFVPVDADGKFAAQQIVSRQDGDMQVSISRGGKEVMRTSQSFAAPKDDWFIVGQGEVTLGKSFGSGPASIVSGDSLADGSYAIGRGAFYAKGVVGDDVRVTASLDTGETLVKDLLSNLDRKDPRQLLRRLNSDQYYPTYGDDSTLVEDAPTQGRFYLRVNKDASQLVVGNFVTQINGAELAQLDRGLFGALVDINSKAVTGFGERKLQLTGFASDPGTVPGREEFRGTGGSLYFLKRQDISVGSERLRIEVRDRETGLVLESRDLHPQQDYDFDPFQGRLTLLSPLASTAATGSTVREGSSAGNVPVLVVRYEYTPPIGSLDGYTVGGRASGWLTDDVRLGITGQRDTVEQADQTVLGADILLRVTAGTYVKAEIAQSDGPGFGQSNSIDGGLSFTDIANPGTTLKSKAWRTEAGINFAELTGKSGDLGSASAYYENQDAGFSSAGRLTPADTERWGFGVTVPVGTLSLSAKYDTLTSGSAGQSETGTIDIANKFAVGTGSVTAKAGLRYEDRTPGLLYNSVQDGERTDAAAEIEYKPGGTNLALYGFGQATLERDAARSRNNRAGGGIKAELSERLSLNGELSGGDGGLGADVQLNHRLSEGSEAYVGYALFADRTDTGLDSQNIFTRSNRGTLTLGARQRFTDSLSVYGENRVGIGGTAPSLTRNFGLRFDPSEKLSFTGSFENGRIDDATTGPFKRTAASIGVGYTAEDVRVGTSIELRNETGVGRDQTVWLWRNDFSYAVNPDWRVLGRFNIAQADNEGPSIRAAEFTEAVAGFAYRPVNNERLNALVRFTYFEDLGPAGQVTGSGTTESPKQVSSIGSIDINYDLSRKFTLGAKYGYRSGRVSLARDSEVFVSSDAHLGVVRLDYHLNKEWDITAEGRALWVTAADDKRLGALGAVYRHLGNNVKLGVGYSLSDFSDDLTDQSYSSHGPFINILGKF</sequence>
<feature type="chain" id="PRO_5047145946" description="TonB-dependent receptor" evidence="1">
    <location>
        <begin position="39"/>
        <end position="1230"/>
    </location>
</feature>
<dbReference type="Proteomes" id="UP001595887">
    <property type="component" value="Unassembled WGS sequence"/>
</dbReference>
<protein>
    <recommendedName>
        <fullName evidence="4">TonB-dependent receptor</fullName>
    </recommendedName>
</protein>
<feature type="signal peptide" evidence="1">
    <location>
        <begin position="1"/>
        <end position="38"/>
    </location>
</feature>
<keyword evidence="1" id="KW-0732">Signal</keyword>
<gene>
    <name evidence="2" type="ORF">ACFOWX_02210</name>
</gene>
<evidence type="ECO:0008006" key="4">
    <source>
        <dbReference type="Google" id="ProtNLM"/>
    </source>
</evidence>